<feature type="compositionally biased region" description="Basic and acidic residues" evidence="1">
    <location>
        <begin position="97"/>
        <end position="123"/>
    </location>
</feature>
<gene>
    <name evidence="2" type="ORF">PCOR1329_LOCUS72097</name>
</gene>
<protein>
    <submittedName>
        <fullName evidence="2">Uncharacterized protein</fullName>
    </submittedName>
</protein>
<dbReference type="Proteomes" id="UP001189429">
    <property type="component" value="Unassembled WGS sequence"/>
</dbReference>
<accession>A0ABN9X3C1</accession>
<dbReference type="EMBL" id="CAUYUJ010019615">
    <property type="protein sequence ID" value="CAK0892439.1"/>
    <property type="molecule type" value="Genomic_DNA"/>
</dbReference>
<evidence type="ECO:0000313" key="2">
    <source>
        <dbReference type="EMBL" id="CAK0892439.1"/>
    </source>
</evidence>
<feature type="region of interest" description="Disordered" evidence="1">
    <location>
        <begin position="52"/>
        <end position="129"/>
    </location>
</feature>
<evidence type="ECO:0000256" key="1">
    <source>
        <dbReference type="SAM" id="MobiDB-lite"/>
    </source>
</evidence>
<comment type="caution">
    <text evidence="2">The sequence shown here is derived from an EMBL/GenBank/DDBJ whole genome shotgun (WGS) entry which is preliminary data.</text>
</comment>
<sequence length="129" mass="13467">MTSVSQPARCARTDEPLMELVAEGVGAETGVVPLAVDGFDVTARLGSKLESIGGQQDVDHSGPMRGEGGVHCDGESNLEGLDVKKDSCYRQPLRGEGVGHMDGESKLEGIDVPKDIDHGEPLRGEGVGL</sequence>
<organism evidence="2 3">
    <name type="scientific">Prorocentrum cordatum</name>
    <dbReference type="NCBI Taxonomy" id="2364126"/>
    <lineage>
        <taxon>Eukaryota</taxon>
        <taxon>Sar</taxon>
        <taxon>Alveolata</taxon>
        <taxon>Dinophyceae</taxon>
        <taxon>Prorocentrales</taxon>
        <taxon>Prorocentraceae</taxon>
        <taxon>Prorocentrum</taxon>
    </lineage>
</organism>
<reference evidence="2" key="1">
    <citation type="submission" date="2023-10" db="EMBL/GenBank/DDBJ databases">
        <authorList>
            <person name="Chen Y."/>
            <person name="Shah S."/>
            <person name="Dougan E. K."/>
            <person name="Thang M."/>
            <person name="Chan C."/>
        </authorList>
    </citation>
    <scope>NUCLEOTIDE SEQUENCE [LARGE SCALE GENOMIC DNA]</scope>
</reference>
<feature type="compositionally biased region" description="Basic and acidic residues" evidence="1">
    <location>
        <begin position="57"/>
        <end position="74"/>
    </location>
</feature>
<proteinExistence type="predicted"/>
<name>A0ABN9X3C1_9DINO</name>
<evidence type="ECO:0000313" key="3">
    <source>
        <dbReference type="Proteomes" id="UP001189429"/>
    </source>
</evidence>
<keyword evidence="3" id="KW-1185">Reference proteome</keyword>